<proteinExistence type="predicted"/>
<dbReference type="EMBL" id="CAICTM010001359">
    <property type="protein sequence ID" value="CAB9522961.1"/>
    <property type="molecule type" value="Genomic_DNA"/>
</dbReference>
<accession>A0A9N8EP91</accession>
<feature type="compositionally biased region" description="Polar residues" evidence="1">
    <location>
        <begin position="550"/>
        <end position="562"/>
    </location>
</feature>
<protein>
    <submittedName>
        <fullName evidence="2">Uncharacterized protein</fullName>
    </submittedName>
</protein>
<gene>
    <name evidence="2" type="ORF">SEMRO_1361_G266160.1</name>
</gene>
<reference evidence="2" key="1">
    <citation type="submission" date="2020-06" db="EMBL/GenBank/DDBJ databases">
        <authorList>
            <consortium name="Plant Systems Biology data submission"/>
        </authorList>
    </citation>
    <scope>NUCLEOTIDE SEQUENCE</scope>
    <source>
        <strain evidence="2">D6</strain>
    </source>
</reference>
<evidence type="ECO:0000256" key="1">
    <source>
        <dbReference type="SAM" id="MobiDB-lite"/>
    </source>
</evidence>
<dbReference type="SUPFAM" id="SSF52047">
    <property type="entry name" value="RNI-like"/>
    <property type="match status" value="1"/>
</dbReference>
<name>A0A9N8EP91_9STRA</name>
<evidence type="ECO:0000313" key="3">
    <source>
        <dbReference type="Proteomes" id="UP001153069"/>
    </source>
</evidence>
<dbReference type="Gene3D" id="3.80.10.10">
    <property type="entry name" value="Ribonuclease Inhibitor"/>
    <property type="match status" value="1"/>
</dbReference>
<evidence type="ECO:0000313" key="2">
    <source>
        <dbReference type="EMBL" id="CAB9522961.1"/>
    </source>
</evidence>
<comment type="caution">
    <text evidence="2">The sequence shown here is derived from an EMBL/GenBank/DDBJ whole genome shotgun (WGS) entry which is preliminary data.</text>
</comment>
<dbReference type="Proteomes" id="UP001153069">
    <property type="component" value="Unassembled WGS sequence"/>
</dbReference>
<sequence>MTQERNCSYVEYVADPTDASAQAPCFMVSHAWSEPVINFVACVGQHAFDRDLPDTTSYWVCAYALRQHSLSTELQVASDHKDTPFYKAIQHTEGAVAILDQNGTIYSRLWCVFELAVVFTDRKEQSPSYSYDMYTLPAHGSNEKELALGAVPVGLTERPAVSDFHPTYPSGHLNKTISNETRQIQRQSRFPIHLCEQSFTLQLEKASVWRKEDRCFILNSITGESQDPPPPSHHAYSNLNHILRGRFAESLYRTALENGHRLNAYRQALLEAPLKQLAFDFKGCKAFGAESGSFFKSLPSTLESLSLDLGETTLTTTDDLCRVLKRLSRLTSLRLNLNDCAWLRDKHYDVLVAIGSLQQLKELQFTMKSVLWDSLAIPSSLDIDGYRVLATASPPVSPTMGYDLGCCLHLQNLLVLSLDFSLNKGLRSLDALADSVARMPCLQEVRVLAHFCKQIESIEVLSEGLGSLTDLRILEIGFGCTAVRSVEPLAQVLSKQRSLKELTLDFANCDNPFPIGRVLHAIQSNRLLHNLEKLELDFSQKIAKQELPPTLQNSGGDENSNVDPWDPSGPADGSEVLRMEFLPTKLLQNLKILRVRLNGRSIASLDGLVEAFGNIQLGRMRRLWGWLYSLLPRPLKHGRFLTQELTSAYSGNQFDVLELSCPGSTFVCNESKYHETIIMFYETLSNLKIRASSLLLKFPGTEAVYSIKGIRPALWIAKGKKEQREQFLAKMFGHSSHDSYSWLEGRGDQDVWPLIDDSDFGLEDV</sequence>
<feature type="region of interest" description="Disordered" evidence="1">
    <location>
        <begin position="548"/>
        <end position="569"/>
    </location>
</feature>
<dbReference type="AlphaFoldDB" id="A0A9N8EP91"/>
<keyword evidence="3" id="KW-1185">Reference proteome</keyword>
<organism evidence="2 3">
    <name type="scientific">Seminavis robusta</name>
    <dbReference type="NCBI Taxonomy" id="568900"/>
    <lineage>
        <taxon>Eukaryota</taxon>
        <taxon>Sar</taxon>
        <taxon>Stramenopiles</taxon>
        <taxon>Ochrophyta</taxon>
        <taxon>Bacillariophyta</taxon>
        <taxon>Bacillariophyceae</taxon>
        <taxon>Bacillariophycidae</taxon>
        <taxon>Naviculales</taxon>
        <taxon>Naviculaceae</taxon>
        <taxon>Seminavis</taxon>
    </lineage>
</organism>
<dbReference type="InterPro" id="IPR032675">
    <property type="entry name" value="LRR_dom_sf"/>
</dbReference>